<evidence type="ECO:0000313" key="3">
    <source>
        <dbReference type="Proteomes" id="UP000788993"/>
    </source>
</evidence>
<protein>
    <submittedName>
        <fullName evidence="2">Uncharacterized protein</fullName>
    </submittedName>
</protein>
<accession>A0A9P8T1Z8</accession>
<reference evidence="2" key="2">
    <citation type="submission" date="2021-01" db="EMBL/GenBank/DDBJ databases">
        <authorList>
            <person name="Schikora-Tamarit M.A."/>
        </authorList>
    </citation>
    <scope>NUCLEOTIDE SEQUENCE</scope>
    <source>
        <strain evidence="2">NCAIM Y.01608</strain>
    </source>
</reference>
<dbReference type="Proteomes" id="UP000788993">
    <property type="component" value="Unassembled WGS sequence"/>
</dbReference>
<dbReference type="AlphaFoldDB" id="A0A9P8T1Z8"/>
<sequence>MNTLFGSNSDKWPHNEESLVLALQTRIQQERTKQEYYKVEQLNKTLELVKLAAQINVPPELIPVLVPERSGTLPAPSRAEPNPMASFKFGSGSAQRKTTLNPRHQLSPSKIGAHAVSSLLNGKQPIAVNDVRRGRHQRTISLPPEVSIPEDLEHDSRRKRHSPAPEIVIPALDTTPEKKHSRQLSADVSLVSPVN</sequence>
<proteinExistence type="predicted"/>
<evidence type="ECO:0000256" key="1">
    <source>
        <dbReference type="SAM" id="MobiDB-lite"/>
    </source>
</evidence>
<organism evidence="2 3">
    <name type="scientific">Ogataea polymorpha</name>
    <dbReference type="NCBI Taxonomy" id="460523"/>
    <lineage>
        <taxon>Eukaryota</taxon>
        <taxon>Fungi</taxon>
        <taxon>Dikarya</taxon>
        <taxon>Ascomycota</taxon>
        <taxon>Saccharomycotina</taxon>
        <taxon>Pichiomycetes</taxon>
        <taxon>Pichiales</taxon>
        <taxon>Pichiaceae</taxon>
        <taxon>Ogataea</taxon>
    </lineage>
</organism>
<name>A0A9P8T1Z8_9ASCO</name>
<dbReference type="InterPro" id="IPR021216">
    <property type="entry name" value="DUF2722"/>
</dbReference>
<feature type="region of interest" description="Disordered" evidence="1">
    <location>
        <begin position="127"/>
        <end position="195"/>
    </location>
</feature>
<reference evidence="2" key="1">
    <citation type="journal article" date="2021" name="Open Biol.">
        <title>Shared evolutionary footprints suggest mitochondrial oxidative damage underlies multiple complex I losses in fungi.</title>
        <authorList>
            <person name="Schikora-Tamarit M.A."/>
            <person name="Marcet-Houben M."/>
            <person name="Nosek J."/>
            <person name="Gabaldon T."/>
        </authorList>
    </citation>
    <scope>NUCLEOTIDE SEQUENCE</scope>
    <source>
        <strain evidence="2">NCAIM Y.01608</strain>
    </source>
</reference>
<keyword evidence="3" id="KW-1185">Reference proteome</keyword>
<evidence type="ECO:0000313" key="2">
    <source>
        <dbReference type="EMBL" id="KAH3663106.1"/>
    </source>
</evidence>
<dbReference type="EMBL" id="JAEUBD010001266">
    <property type="protein sequence ID" value="KAH3663106.1"/>
    <property type="molecule type" value="Genomic_DNA"/>
</dbReference>
<dbReference type="Pfam" id="PF10846">
    <property type="entry name" value="DUF2722"/>
    <property type="match status" value="2"/>
</dbReference>
<gene>
    <name evidence="2" type="ORF">OGATHE_004682</name>
</gene>
<comment type="caution">
    <text evidence="2">The sequence shown here is derived from an EMBL/GenBank/DDBJ whole genome shotgun (WGS) entry which is preliminary data.</text>
</comment>